<feature type="transmembrane region" description="Helical" evidence="2">
    <location>
        <begin position="293"/>
        <end position="311"/>
    </location>
</feature>
<accession>A0A8B7PMS7</accession>
<dbReference type="AlphaFoldDB" id="A0A8B7PMS7"/>
<name>A0A8B7PMS7_HYAAZ</name>
<dbReference type="RefSeq" id="XP_018027295.1">
    <property type="nucleotide sequence ID" value="XM_018171806.2"/>
</dbReference>
<dbReference type="KEGG" id="hazt:108682609"/>
<keyword evidence="2" id="KW-1133">Transmembrane helix</keyword>
<protein>
    <submittedName>
        <fullName evidence="4">Uncharacterized protein LOC108682609</fullName>
    </submittedName>
</protein>
<dbReference type="OrthoDB" id="6361021at2759"/>
<sequence length="313" mass="36136">MGRYTSFTTVNPLQNPRYADFDQISRCVHFDDFEEAVHCQILVPQPLSNSHTRLLQQVLWFAPSQLSSEHNFYGNVSFTINWATVQQKLGPNLYLIDQAIYNSRSYTRVVLTANNYDGMLTRVDLDSEGSPMIKSWSGYRHASHCMNKLQQGPHELQIAIEVDDDDARWLYLNCQPASNNHSLANVPSNGKHARWDRQKSKFKSYKCFKFNTAQNIECPYNWTQSYSEQLIQMVLNSQILTASDTESSYLRTEPEYNSNHTNADVIPSVTVTQPQETHSESENAESRQMKKPVIWVGIVVLVLFLIFFFVFRK</sequence>
<keyword evidence="2" id="KW-0812">Transmembrane</keyword>
<dbReference type="Proteomes" id="UP000694843">
    <property type="component" value="Unplaced"/>
</dbReference>
<keyword evidence="2" id="KW-0472">Membrane</keyword>
<evidence type="ECO:0000313" key="4">
    <source>
        <dbReference type="RefSeq" id="XP_018027295.1"/>
    </source>
</evidence>
<proteinExistence type="predicted"/>
<keyword evidence="3" id="KW-1185">Reference proteome</keyword>
<reference evidence="4" key="1">
    <citation type="submission" date="2025-08" db="UniProtKB">
        <authorList>
            <consortium name="RefSeq"/>
        </authorList>
    </citation>
    <scope>IDENTIFICATION</scope>
    <source>
        <tissue evidence="4">Whole organism</tissue>
    </source>
</reference>
<gene>
    <name evidence="4" type="primary">LOC108682609</name>
</gene>
<evidence type="ECO:0000256" key="2">
    <source>
        <dbReference type="SAM" id="Phobius"/>
    </source>
</evidence>
<evidence type="ECO:0000256" key="1">
    <source>
        <dbReference type="SAM" id="MobiDB-lite"/>
    </source>
</evidence>
<dbReference type="GeneID" id="108682609"/>
<evidence type="ECO:0000313" key="3">
    <source>
        <dbReference type="Proteomes" id="UP000694843"/>
    </source>
</evidence>
<feature type="region of interest" description="Disordered" evidence="1">
    <location>
        <begin position="254"/>
        <end position="285"/>
    </location>
</feature>
<organism evidence="3 4">
    <name type="scientific">Hyalella azteca</name>
    <name type="common">Amphipod</name>
    <dbReference type="NCBI Taxonomy" id="294128"/>
    <lineage>
        <taxon>Eukaryota</taxon>
        <taxon>Metazoa</taxon>
        <taxon>Ecdysozoa</taxon>
        <taxon>Arthropoda</taxon>
        <taxon>Crustacea</taxon>
        <taxon>Multicrustacea</taxon>
        <taxon>Malacostraca</taxon>
        <taxon>Eumalacostraca</taxon>
        <taxon>Peracarida</taxon>
        <taxon>Amphipoda</taxon>
        <taxon>Senticaudata</taxon>
        <taxon>Talitrida</taxon>
        <taxon>Talitroidea</taxon>
        <taxon>Hyalellidae</taxon>
        <taxon>Hyalella</taxon>
    </lineage>
</organism>